<evidence type="ECO:0000313" key="2">
    <source>
        <dbReference type="Proteomes" id="UP001515641"/>
    </source>
</evidence>
<accession>A0ABX0LC80</accession>
<gene>
    <name evidence="1" type="ORF">HA052_16900</name>
</gene>
<sequence>MDFWITGEGVTQAASLASYTAIHFPRQLSRVRLKRIPFWGKGILQQGGAIQDKPRGPGHYWVEIDHNDPNTKESYGWYPAADITGMESKKDQLSAMWDVEGCINGDSKARRAADKKSQENKKKYELLAGRGIGHQPYPYDPNHGNPDARSVQPLYLGLTDQRAETAVIDEIRAFAAAYKDQSGGRWSYRLDSFGENNCHTFIWRLLHDCQLIDLELLNADIDPHFDKLRGLVLKEAAKGAVFGGPGVIVATTTSTARRLIKPDYVDQLVAHTTMTRDELKRRNWL</sequence>
<reference evidence="1 2" key="1">
    <citation type="submission" date="2020-03" db="EMBL/GenBank/DDBJ databases">
        <title>Draft genome sequence of environmentally isolated cultures.</title>
        <authorList>
            <person name="Wilson H.S."/>
            <person name="De Leon M.E."/>
        </authorList>
    </citation>
    <scope>NUCLEOTIDE SEQUENCE [LARGE SCALE GENOMIC DNA]</scope>
    <source>
        <strain evidence="1 2">HSC-31F16</strain>
    </source>
</reference>
<dbReference type="EMBL" id="JAAOMA010000024">
    <property type="protein sequence ID" value="NHR06868.1"/>
    <property type="molecule type" value="Genomic_DNA"/>
</dbReference>
<evidence type="ECO:0000313" key="1">
    <source>
        <dbReference type="EMBL" id="NHR06868.1"/>
    </source>
</evidence>
<proteinExistence type="predicted"/>
<comment type="caution">
    <text evidence="1">The sequence shown here is derived from an EMBL/GenBank/DDBJ whole genome shotgun (WGS) entry which is preliminary data.</text>
</comment>
<evidence type="ECO:0008006" key="3">
    <source>
        <dbReference type="Google" id="ProtNLM"/>
    </source>
</evidence>
<protein>
    <recommendedName>
        <fullName evidence="3">Terminase</fullName>
    </recommendedName>
</protein>
<dbReference type="Proteomes" id="UP001515641">
    <property type="component" value="Unassembled WGS sequence"/>
</dbReference>
<keyword evidence="2" id="KW-1185">Reference proteome</keyword>
<dbReference type="RefSeq" id="WP_166452774.1">
    <property type="nucleotide sequence ID" value="NZ_JAAOMA010000024.1"/>
</dbReference>
<organism evidence="1 2">
    <name type="scientific">Chromobacterium fluminis</name>
    <dbReference type="NCBI Taxonomy" id="3044269"/>
    <lineage>
        <taxon>Bacteria</taxon>
        <taxon>Pseudomonadati</taxon>
        <taxon>Pseudomonadota</taxon>
        <taxon>Betaproteobacteria</taxon>
        <taxon>Neisseriales</taxon>
        <taxon>Chromobacteriaceae</taxon>
        <taxon>Chromobacterium</taxon>
    </lineage>
</organism>
<name>A0ABX0LC80_9NEIS</name>